<dbReference type="SMART" id="SM00849">
    <property type="entry name" value="Lactamase_B"/>
    <property type="match status" value="1"/>
</dbReference>
<dbReference type="InterPro" id="IPR050662">
    <property type="entry name" value="Sec-metab_biosynth-thioest"/>
</dbReference>
<organism evidence="2 3">
    <name type="scientific">Zwartia hollandica</name>
    <dbReference type="NCBI Taxonomy" id="324606"/>
    <lineage>
        <taxon>Bacteria</taxon>
        <taxon>Pseudomonadati</taxon>
        <taxon>Pseudomonadota</taxon>
        <taxon>Betaproteobacteria</taxon>
        <taxon>Burkholderiales</taxon>
        <taxon>Alcaligenaceae</taxon>
        <taxon>Zwartia</taxon>
    </lineage>
</organism>
<keyword evidence="3" id="KW-1185">Reference proteome</keyword>
<dbReference type="SUPFAM" id="SSF56281">
    <property type="entry name" value="Metallo-hydrolase/oxidoreductase"/>
    <property type="match status" value="1"/>
</dbReference>
<dbReference type="Pfam" id="PF00753">
    <property type="entry name" value="Lactamase_B"/>
    <property type="match status" value="1"/>
</dbReference>
<dbReference type="PANTHER" id="PTHR23131:SF0">
    <property type="entry name" value="ENDORIBONUCLEASE LACTB2"/>
    <property type="match status" value="1"/>
</dbReference>
<dbReference type="CDD" id="cd18870">
    <property type="entry name" value="NUDIX_AcylCoAdiphos_Nudt19"/>
    <property type="match status" value="1"/>
</dbReference>
<gene>
    <name evidence="2" type="ORF">KZZ10_08810</name>
</gene>
<dbReference type="RefSeq" id="WP_259661154.1">
    <property type="nucleotide sequence ID" value="NZ_JAHXRI010000007.1"/>
</dbReference>
<evidence type="ECO:0000313" key="3">
    <source>
        <dbReference type="Proteomes" id="UP000739565"/>
    </source>
</evidence>
<dbReference type="Proteomes" id="UP000739565">
    <property type="component" value="Unassembled WGS sequence"/>
</dbReference>
<dbReference type="CDD" id="cd16278">
    <property type="entry name" value="metallo-hydrolase-like_MBL-fold"/>
    <property type="match status" value="1"/>
</dbReference>
<protein>
    <submittedName>
        <fullName evidence="2">MBL fold metallo-hydrolase</fullName>
    </submittedName>
</protein>
<dbReference type="PANTHER" id="PTHR23131">
    <property type="entry name" value="ENDORIBONUCLEASE LACTB2"/>
    <property type="match status" value="1"/>
</dbReference>
<dbReference type="InterPro" id="IPR015797">
    <property type="entry name" value="NUDIX_hydrolase-like_dom_sf"/>
</dbReference>
<dbReference type="Gene3D" id="3.60.15.10">
    <property type="entry name" value="Ribonuclease Z/Hydroxyacylglutathione hydrolase-like"/>
    <property type="match status" value="1"/>
</dbReference>
<evidence type="ECO:0000313" key="2">
    <source>
        <dbReference type="EMBL" id="MBZ1350743.1"/>
    </source>
</evidence>
<reference evidence="2" key="1">
    <citation type="submission" date="2021-07" db="EMBL/GenBank/DDBJ databases">
        <title>New genus and species of the family Alcaligenaceae.</title>
        <authorList>
            <person name="Hahn M.W."/>
        </authorList>
    </citation>
    <scope>NUCLEOTIDE SEQUENCE</scope>
    <source>
        <strain evidence="2">LF4-65</strain>
    </source>
</reference>
<dbReference type="SUPFAM" id="SSF55811">
    <property type="entry name" value="Nudix"/>
    <property type="match status" value="1"/>
</dbReference>
<dbReference type="Pfam" id="PF17778">
    <property type="entry name" value="WHD_BLACT"/>
    <property type="match status" value="1"/>
</dbReference>
<comment type="caution">
    <text evidence="2">The sequence shown here is derived from an EMBL/GenBank/DDBJ whole genome shotgun (WGS) entry which is preliminary data.</text>
</comment>
<feature type="domain" description="Nudix hydrolase" evidence="1">
    <location>
        <begin position="7"/>
        <end position="214"/>
    </location>
</feature>
<dbReference type="Gene3D" id="1.10.10.10">
    <property type="entry name" value="Winged helix-like DNA-binding domain superfamily/Winged helix DNA-binding domain"/>
    <property type="match status" value="1"/>
</dbReference>
<dbReference type="AlphaFoldDB" id="A0A953NA43"/>
<sequence>MTQQHVKPRPAATIILARNSSEGVEVLMMQRTTAVDFATGMHVFPGGAVDPTDHHPEIASLCVDLDDQRASQMLGIEQGGLAYWIAAIRECFEESGLLLGYRNEQDLVRLQGEDAERLATLRLEMAQNKLSFADILKTEQFRAATDKIAYYSHWITQAGRPKRYDTRFFVAQAPEGQTAVQDNHETVGQVWVRPEQAIEMNRAGTIELMFPTIKTLESLSPFNVVEELLEYARTPKPKTLIAPYTATARGGEQHILIPGDFAYTEVRKIDPNNKGTAQSYIEPGQAVSLGEAITRVTAANPGMMTGPGTNTYLIGDAQHGVAVIDPGPLLEEHIQNIIKAANAPIKWILCTHTHIDHSPAAKSLKEKTGAQVYGRPAPAYPNQDQTFAPDHIVEHNQVLTLAGTTLRVIHTPGHASNQVCFLHEGQKILFTGDHVMQGSTVVINPPDGNMAQYLDSLRLITAYPIDYLAPGHGFLLSDVNNIVERLIIHRLGRENKVLAALRTTGQPVSLEELVKHAYSDTDQRLHKVAMRSLQAHLDKLQDEGRVLNQNGAWSLIH</sequence>
<dbReference type="Gene3D" id="3.90.79.10">
    <property type="entry name" value="Nucleoside Triphosphate Pyrophosphohydrolase"/>
    <property type="match status" value="1"/>
</dbReference>
<dbReference type="PROSITE" id="PS51462">
    <property type="entry name" value="NUDIX"/>
    <property type="match status" value="1"/>
</dbReference>
<name>A0A953NA43_9BURK</name>
<dbReference type="InterPro" id="IPR000086">
    <property type="entry name" value="NUDIX_hydrolase_dom"/>
</dbReference>
<dbReference type="InterPro" id="IPR036388">
    <property type="entry name" value="WH-like_DNA-bd_sf"/>
</dbReference>
<dbReference type="GO" id="GO:0003824">
    <property type="term" value="F:catalytic activity"/>
    <property type="evidence" value="ECO:0007669"/>
    <property type="project" value="UniProtKB-ARBA"/>
</dbReference>
<accession>A0A953NA43</accession>
<evidence type="ECO:0000259" key="1">
    <source>
        <dbReference type="PROSITE" id="PS51462"/>
    </source>
</evidence>
<dbReference type="InterPro" id="IPR036866">
    <property type="entry name" value="RibonucZ/Hydroxyglut_hydro"/>
</dbReference>
<dbReference type="EMBL" id="JAHXRI010000007">
    <property type="protein sequence ID" value="MBZ1350743.1"/>
    <property type="molecule type" value="Genomic_DNA"/>
</dbReference>
<dbReference type="InterPro" id="IPR001279">
    <property type="entry name" value="Metallo-B-lactamas"/>
</dbReference>
<proteinExistence type="predicted"/>
<dbReference type="InterPro" id="IPR041516">
    <property type="entry name" value="LACTB2_WH"/>
</dbReference>